<gene>
    <name evidence="1" type="ORF">GCM10009096_05600</name>
</gene>
<comment type="caution">
    <text evidence="1">The sequence shown here is derived from an EMBL/GenBank/DDBJ whole genome shotgun (WGS) entry which is preliminary data.</text>
</comment>
<dbReference type="Proteomes" id="UP001500713">
    <property type="component" value="Unassembled WGS sequence"/>
</dbReference>
<accession>A0ABN1A4X7</accession>
<reference evidence="1 2" key="1">
    <citation type="journal article" date="2019" name="Int. J. Syst. Evol. Microbiol.">
        <title>The Global Catalogue of Microorganisms (GCM) 10K type strain sequencing project: providing services to taxonomists for standard genome sequencing and annotation.</title>
        <authorList>
            <consortium name="The Broad Institute Genomics Platform"/>
            <consortium name="The Broad Institute Genome Sequencing Center for Infectious Disease"/>
            <person name="Wu L."/>
            <person name="Ma J."/>
        </authorList>
    </citation>
    <scope>NUCLEOTIDE SEQUENCE [LARGE SCALE GENOMIC DNA]</scope>
    <source>
        <strain evidence="1 2">JCM 14162</strain>
    </source>
</reference>
<evidence type="ECO:0000313" key="2">
    <source>
        <dbReference type="Proteomes" id="UP001500713"/>
    </source>
</evidence>
<organism evidence="1 2">
    <name type="scientific">Parasphingorhabdus litoris</name>
    <dbReference type="NCBI Taxonomy" id="394733"/>
    <lineage>
        <taxon>Bacteria</taxon>
        <taxon>Pseudomonadati</taxon>
        <taxon>Pseudomonadota</taxon>
        <taxon>Alphaproteobacteria</taxon>
        <taxon>Sphingomonadales</taxon>
        <taxon>Sphingomonadaceae</taxon>
        <taxon>Parasphingorhabdus</taxon>
    </lineage>
</organism>
<protein>
    <recommendedName>
        <fullName evidence="3">Pentapeptide repeat-containing protein</fullName>
    </recommendedName>
</protein>
<keyword evidence="2" id="KW-1185">Reference proteome</keyword>
<name>A0ABN1A4X7_9SPHN</name>
<sequence>MGFNRTDIRSVHVTGQQAADAFFIQADRASHFGQNFMIADIFAIGEMRFEQCQFQCSLFAGFAGPVEQAVRIKCVHHPHILTIAELKVEIAAGVAQPFTIGFALLWRGAIFLRHMLVDILSLGRHVRVQFKCMPGEGEFCSAFKALHRLFEFFIPDDAPGADDIRDNIDGNYRGL</sequence>
<dbReference type="EMBL" id="BAAAEM010000002">
    <property type="protein sequence ID" value="GAA0467664.1"/>
    <property type="molecule type" value="Genomic_DNA"/>
</dbReference>
<evidence type="ECO:0000313" key="1">
    <source>
        <dbReference type="EMBL" id="GAA0467664.1"/>
    </source>
</evidence>
<evidence type="ECO:0008006" key="3">
    <source>
        <dbReference type="Google" id="ProtNLM"/>
    </source>
</evidence>
<proteinExistence type="predicted"/>